<accession>A0A1R3GIV3</accession>
<evidence type="ECO:0000256" key="10">
    <source>
        <dbReference type="RuleBase" id="RU003682"/>
    </source>
</evidence>
<dbReference type="Pfam" id="PF03171">
    <property type="entry name" value="2OG-FeII_Oxy"/>
    <property type="match status" value="1"/>
</dbReference>
<keyword evidence="4" id="KW-0223">Dioxygenase</keyword>
<dbReference type="GO" id="GO:0016707">
    <property type="term" value="F:gibberellin 3-beta-dioxygenase activity"/>
    <property type="evidence" value="ECO:0007669"/>
    <property type="project" value="UniProtKB-EC"/>
</dbReference>
<keyword evidence="3 10" id="KW-0479">Metal-binding</keyword>
<dbReference type="Gene3D" id="2.60.120.330">
    <property type="entry name" value="B-lactam Antibiotic, Isopenicillin N Synthase, Chain"/>
    <property type="match status" value="1"/>
</dbReference>
<dbReference type="SUPFAM" id="SSF51197">
    <property type="entry name" value="Clavaminate synthase-like"/>
    <property type="match status" value="1"/>
</dbReference>
<dbReference type="InterPro" id="IPR005123">
    <property type="entry name" value="Oxoglu/Fe-dep_dioxygenase_dom"/>
</dbReference>
<keyword evidence="13" id="KW-1185">Reference proteome</keyword>
<dbReference type="FunFam" id="2.60.120.330:FF:000013">
    <property type="entry name" value="Gibberellin 3-beta-dioxygenase 1"/>
    <property type="match status" value="1"/>
</dbReference>
<evidence type="ECO:0000313" key="12">
    <source>
        <dbReference type="EMBL" id="OMO57996.1"/>
    </source>
</evidence>
<name>A0A1R3GIV3_9ROSI</name>
<dbReference type="PROSITE" id="PS51471">
    <property type="entry name" value="FE2OG_OXY"/>
    <property type="match status" value="1"/>
</dbReference>
<feature type="domain" description="Fe2OG dioxygenase" evidence="11">
    <location>
        <begin position="212"/>
        <end position="314"/>
    </location>
</feature>
<dbReference type="GO" id="GO:0046872">
    <property type="term" value="F:metal ion binding"/>
    <property type="evidence" value="ECO:0007669"/>
    <property type="project" value="UniProtKB-KW"/>
</dbReference>
<evidence type="ECO:0000256" key="1">
    <source>
        <dbReference type="ARBA" id="ARBA00001961"/>
    </source>
</evidence>
<organism evidence="12 13">
    <name type="scientific">Corchorus olitorius</name>
    <dbReference type="NCBI Taxonomy" id="93759"/>
    <lineage>
        <taxon>Eukaryota</taxon>
        <taxon>Viridiplantae</taxon>
        <taxon>Streptophyta</taxon>
        <taxon>Embryophyta</taxon>
        <taxon>Tracheophyta</taxon>
        <taxon>Spermatophyta</taxon>
        <taxon>Magnoliopsida</taxon>
        <taxon>eudicotyledons</taxon>
        <taxon>Gunneridae</taxon>
        <taxon>Pentapetalae</taxon>
        <taxon>rosids</taxon>
        <taxon>malvids</taxon>
        <taxon>Malvales</taxon>
        <taxon>Malvaceae</taxon>
        <taxon>Grewioideae</taxon>
        <taxon>Apeibeae</taxon>
        <taxon>Corchorus</taxon>
    </lineage>
</organism>
<evidence type="ECO:0000256" key="3">
    <source>
        <dbReference type="ARBA" id="ARBA00022723"/>
    </source>
</evidence>
<dbReference type="InterPro" id="IPR026992">
    <property type="entry name" value="DIOX_N"/>
</dbReference>
<reference evidence="13" key="1">
    <citation type="submission" date="2013-09" db="EMBL/GenBank/DDBJ databases">
        <title>Corchorus olitorius genome sequencing.</title>
        <authorList>
            <person name="Alam M."/>
            <person name="Haque M.S."/>
            <person name="Islam M.S."/>
            <person name="Emdad E.M."/>
            <person name="Islam M.M."/>
            <person name="Ahmed B."/>
            <person name="Halim A."/>
            <person name="Hossen Q.M.M."/>
            <person name="Hossain M.Z."/>
            <person name="Ahmed R."/>
            <person name="Khan M.M."/>
            <person name="Islam R."/>
            <person name="Rashid M.M."/>
            <person name="Khan S.A."/>
            <person name="Rahman M.S."/>
            <person name="Alam M."/>
            <person name="Yahiya A.S."/>
            <person name="Khan M.S."/>
            <person name="Azam M.S."/>
            <person name="Haque T."/>
            <person name="Lashkar M.Z.H."/>
            <person name="Akhand A.I."/>
            <person name="Morshed G."/>
            <person name="Roy S."/>
            <person name="Uddin K.S."/>
            <person name="Rabeya T."/>
            <person name="Hossain A.S."/>
            <person name="Chowdhury A."/>
            <person name="Snigdha A.R."/>
            <person name="Mortoza M.S."/>
            <person name="Matin S.A."/>
            <person name="Hoque S.M.E."/>
            <person name="Islam M.K."/>
            <person name="Roy D.K."/>
            <person name="Haider R."/>
            <person name="Moosa M.M."/>
            <person name="Elias S.M."/>
            <person name="Hasan A.M."/>
            <person name="Jahan S."/>
            <person name="Shafiuddin M."/>
            <person name="Mahmood N."/>
            <person name="Shommy N.S."/>
        </authorList>
    </citation>
    <scope>NUCLEOTIDE SEQUENCE [LARGE SCALE GENOMIC DNA]</scope>
    <source>
        <strain evidence="13">cv. O-4</strain>
    </source>
</reference>
<keyword evidence="5 10" id="KW-0560">Oxidoreductase</keyword>
<dbReference type="InterPro" id="IPR027443">
    <property type="entry name" value="IPNS-like_sf"/>
</dbReference>
<dbReference type="Pfam" id="PF14226">
    <property type="entry name" value="DIOX_N"/>
    <property type="match status" value="1"/>
</dbReference>
<comment type="pathway">
    <text evidence="2">Hormone biosynthesis.</text>
</comment>
<comment type="caution">
    <text evidence="12">The sequence shown here is derived from an EMBL/GenBank/DDBJ whole genome shotgun (WGS) entry which is preliminary data.</text>
</comment>
<dbReference type="PRINTS" id="PR00682">
    <property type="entry name" value="IPNSYNTHASE"/>
</dbReference>
<protein>
    <recommendedName>
        <fullName evidence="9">gibberellin 3beta-dioxygenase</fullName>
        <ecNumber evidence="9">1.14.11.15</ecNumber>
    </recommendedName>
</protein>
<proteinExistence type="inferred from homology"/>
<comment type="cofactor">
    <cofactor evidence="1">
        <name>L-ascorbate</name>
        <dbReference type="ChEBI" id="CHEBI:38290"/>
    </cofactor>
</comment>
<dbReference type="AlphaFoldDB" id="A0A1R3GIV3"/>
<dbReference type="PANTHER" id="PTHR47990">
    <property type="entry name" value="2-OXOGLUTARATE (2OG) AND FE(II)-DEPENDENT OXYGENASE SUPERFAMILY PROTEIN-RELATED"/>
    <property type="match status" value="1"/>
</dbReference>
<sequence>MNSSSVSSPLKTTSHFTVPLDFKNVPKLPDSHAWTNSPDEILYPNLDHHDHHKPLLPIIDFAKPDSILDLIKLACEEWGGFQVINHGIPIDLLNETESQARRLFSLPNEQKLLVARSPDNYVGYGIAGISPFFPKLMWSEGYAMIGSPLGHASQLWPQDHAKFCEVMEKYQVEMKAFCEKTVELMLSSLGLTHEEDKKWFEPISGSDPNQPKTTCVLQLNSYPVCPDPGRAMGLAPHTDSSLLTILYQGNIGGLQVQKNDELGWTPVEPVEGALVVNAGDLMHILTNGRFKSLLHRAMVNNTRHRLSVAYFYGPPKDAKVSPLKKLIDYDGNNPPLFRPVTWKEYLEAKSKHFNKALDTIRL</sequence>
<evidence type="ECO:0000259" key="11">
    <source>
        <dbReference type="PROSITE" id="PS51471"/>
    </source>
</evidence>
<evidence type="ECO:0000256" key="2">
    <source>
        <dbReference type="ARBA" id="ARBA00004972"/>
    </source>
</evidence>
<dbReference type="OrthoDB" id="288590at2759"/>
<evidence type="ECO:0000313" key="13">
    <source>
        <dbReference type="Proteomes" id="UP000187203"/>
    </source>
</evidence>
<dbReference type="STRING" id="93759.A0A1R3GIV3"/>
<keyword evidence="6 10" id="KW-0408">Iron</keyword>
<dbReference type="InterPro" id="IPR044861">
    <property type="entry name" value="IPNS-like_FE2OG_OXY"/>
</dbReference>
<evidence type="ECO:0000256" key="4">
    <source>
        <dbReference type="ARBA" id="ARBA00022964"/>
    </source>
</evidence>
<dbReference type="GO" id="GO:0009686">
    <property type="term" value="P:gibberellin biosynthetic process"/>
    <property type="evidence" value="ECO:0007669"/>
    <property type="project" value="UniProtKB-ARBA"/>
</dbReference>
<evidence type="ECO:0000256" key="5">
    <source>
        <dbReference type="ARBA" id="ARBA00023002"/>
    </source>
</evidence>
<gene>
    <name evidence="12" type="ORF">COLO4_34951</name>
</gene>
<evidence type="ECO:0000256" key="8">
    <source>
        <dbReference type="ARBA" id="ARBA00061560"/>
    </source>
</evidence>
<evidence type="ECO:0000256" key="6">
    <source>
        <dbReference type="ARBA" id="ARBA00023004"/>
    </source>
</evidence>
<dbReference type="EC" id="1.14.11.15" evidence="9"/>
<dbReference type="EMBL" id="AWUE01022466">
    <property type="protein sequence ID" value="OMO57996.1"/>
    <property type="molecule type" value="Genomic_DNA"/>
</dbReference>
<dbReference type="InterPro" id="IPR050231">
    <property type="entry name" value="Iron_ascorbate_oxido_reductase"/>
</dbReference>
<comment type="pathway">
    <text evidence="7">Plant hormone biosynthesis; gibberellin biosynthesis.</text>
</comment>
<evidence type="ECO:0000256" key="7">
    <source>
        <dbReference type="ARBA" id="ARBA00037909"/>
    </source>
</evidence>
<comment type="similarity">
    <text evidence="8">Belongs to the iron/ascorbate-dependent oxidoreductase family. GA3OX subfamily.</text>
</comment>
<dbReference type="Proteomes" id="UP000187203">
    <property type="component" value="Unassembled WGS sequence"/>
</dbReference>
<evidence type="ECO:0000256" key="9">
    <source>
        <dbReference type="ARBA" id="ARBA00066695"/>
    </source>
</evidence>